<proteinExistence type="predicted"/>
<dbReference type="GO" id="GO:0000105">
    <property type="term" value="P:L-histidine biosynthetic process"/>
    <property type="evidence" value="ECO:0007669"/>
    <property type="project" value="TreeGrafter"/>
</dbReference>
<evidence type="ECO:0000256" key="1">
    <source>
        <dbReference type="ARBA" id="ARBA00023002"/>
    </source>
</evidence>
<dbReference type="PANTHER" id="PTHR21256:SF2">
    <property type="entry name" value="HISTIDINE BIOSYNTHESIS TRIFUNCTIONAL PROTEIN"/>
    <property type="match status" value="1"/>
</dbReference>
<dbReference type="InterPro" id="IPR016161">
    <property type="entry name" value="Ald_DH/histidinol_DH"/>
</dbReference>
<evidence type="ECO:0008006" key="4">
    <source>
        <dbReference type="Google" id="ProtNLM"/>
    </source>
</evidence>
<dbReference type="Proteomes" id="UP000276741">
    <property type="component" value="Chromosome"/>
</dbReference>
<dbReference type="Pfam" id="PF00815">
    <property type="entry name" value="Histidinol_dh"/>
    <property type="match status" value="1"/>
</dbReference>
<gene>
    <name evidence="2" type="ORF">HS1genome_2369</name>
</gene>
<dbReference type="GO" id="GO:0004399">
    <property type="term" value="F:histidinol dehydrogenase activity"/>
    <property type="evidence" value="ECO:0007669"/>
    <property type="project" value="TreeGrafter"/>
</dbReference>
<dbReference type="PANTHER" id="PTHR21256">
    <property type="entry name" value="HISTIDINOL DEHYDROGENASE HDH"/>
    <property type="match status" value="1"/>
</dbReference>
<keyword evidence="3" id="KW-1185">Reference proteome</keyword>
<name>A0A348B728_9CREN</name>
<dbReference type="EMBL" id="AP018553">
    <property type="protein sequence ID" value="BBD73980.1"/>
    <property type="molecule type" value="Genomic_DNA"/>
</dbReference>
<evidence type="ECO:0000313" key="3">
    <source>
        <dbReference type="Proteomes" id="UP000276741"/>
    </source>
</evidence>
<dbReference type="SUPFAM" id="SSF53720">
    <property type="entry name" value="ALDH-like"/>
    <property type="match status" value="1"/>
</dbReference>
<dbReference type="InterPro" id="IPR012131">
    <property type="entry name" value="Hstdl_DH"/>
</dbReference>
<dbReference type="GO" id="GO:0046872">
    <property type="term" value="F:metal ion binding"/>
    <property type="evidence" value="ECO:0007669"/>
    <property type="project" value="InterPro"/>
</dbReference>
<dbReference type="Gene3D" id="3.40.50.1980">
    <property type="entry name" value="Nitrogenase molybdenum iron protein domain"/>
    <property type="match status" value="1"/>
</dbReference>
<keyword evidence="1" id="KW-0560">Oxidoreductase</keyword>
<dbReference type="GO" id="GO:0051287">
    <property type="term" value="F:NAD binding"/>
    <property type="evidence" value="ECO:0007669"/>
    <property type="project" value="InterPro"/>
</dbReference>
<accession>A0A348B728</accession>
<sequence>MKDAEAYVSEVRNAGIVTLGDTPPALVDYCAGPSHVLPTSGWARFRGGLSIYDFLKQRAVVRAKGIEKDLWSAAVDIANYEGFMWHGRSIGARYE</sequence>
<protein>
    <recommendedName>
        <fullName evidence="4">Histidinol dehydrogenase</fullName>
    </recommendedName>
</protein>
<dbReference type="KEGG" id="sacd:HS1genome_2369"/>
<evidence type="ECO:0000313" key="2">
    <source>
        <dbReference type="EMBL" id="BBD73980.1"/>
    </source>
</evidence>
<dbReference type="AlphaFoldDB" id="A0A348B728"/>
<dbReference type="GO" id="GO:0005737">
    <property type="term" value="C:cytoplasm"/>
    <property type="evidence" value="ECO:0007669"/>
    <property type="project" value="TreeGrafter"/>
</dbReference>
<organism evidence="2 3">
    <name type="scientific">Sulfodiicoccus acidiphilus</name>
    <dbReference type="NCBI Taxonomy" id="1670455"/>
    <lineage>
        <taxon>Archaea</taxon>
        <taxon>Thermoproteota</taxon>
        <taxon>Thermoprotei</taxon>
        <taxon>Sulfolobales</taxon>
        <taxon>Sulfolobaceae</taxon>
        <taxon>Sulfodiicoccus</taxon>
    </lineage>
</organism>
<dbReference type="Gene3D" id="1.20.5.1300">
    <property type="match status" value="1"/>
</dbReference>
<reference evidence="3" key="1">
    <citation type="submission" date="2018-04" db="EMBL/GenBank/DDBJ databases">
        <title>Complete genome sequence of Sulfodiicoccus acidiphilus strain HS-1.</title>
        <authorList>
            <person name="Sakai H.D."/>
            <person name="Kurosawa N."/>
        </authorList>
    </citation>
    <scope>NUCLEOTIDE SEQUENCE [LARGE SCALE GENOMIC DNA]</scope>
    <source>
        <strain evidence="3">HS-1</strain>
    </source>
</reference>